<sequence>MIKAFLSHSSADKDGYVRKVAEWLGKDNIHYDEWTFEEGEKPLDEILSGLGRTDLFVLFLSQNALKSEWVQREILEAKALLSEDKISKIFPIIIDDMTTYEDEKIPEWLRNYNLKPIKRAVVASKKIHNRLRELSWSKHPELKKRHNMFVGRNDKQDEFEERIHDFCLDKPTAIFATGLSGVGRRTFLHRALVKTNVSESSHKPSSIYLDDSVSIEDFILKLNDLGLTDLGDDVLNLSDKTMADKKSIIHSVMHEAYKNKEIIYILDDGCLINYQRSITEWFRNVVEEYEFSNFPIFSIASRFKVNFRNRPRNDKFFFVELAELNPKERTNLLSQLLRLYNVNISKEEFKLVSDLLFGLPDQIMFAVDIIRNDFDTKLIDKLPVLTEYNTDKASILLRKYEDNELVLGFIRLLAQFEIISSDFIFKIVDEEEFYPVLESLVSESICELIGLDGEIIRLNDVIRDYIKRNKIKLSSELGGKLDKQVRRLVEEDDVFERDSSEYIYTVKEALKKGYDIDPKLLIPSHYLRCMKDLYFSKGSLDRIIELADIILQKNNFLDVRVEKDIRYYLCLALAKKKDPRLLSEVQEIQGDEHNFLLGFYYRLSGRYDEALSRFTPIANAPYVGSRAKREIVQVYVQLEEYEKALSFAKNNYEENRGNQFHTQAYFHCLINADNVQEHRSTLEMLINDLRTIDSEQSVEMADIANSLFEAKVNNDKQKSIDLINDAVYRYPDTYYPLLTFCDLAIKYEDRAMLNEGVVKLEEISRMKNISSRTLNKYKSFLYAFDGDFSAALKIIDKELNRYPSESKDRIVNRLRDISQKNN</sequence>
<proteinExistence type="predicted"/>
<dbReference type="Pfam" id="PF13676">
    <property type="entry name" value="TIR_2"/>
    <property type="match status" value="1"/>
</dbReference>
<name>A0A7Y0SNF9_VIBPH</name>
<dbReference type="InterPro" id="IPR027417">
    <property type="entry name" value="P-loop_NTPase"/>
</dbReference>
<dbReference type="RefSeq" id="WP_141179657.1">
    <property type="nucleotide sequence ID" value="NZ_CP041201.1"/>
</dbReference>
<evidence type="ECO:0000256" key="1">
    <source>
        <dbReference type="SAM" id="Coils"/>
    </source>
</evidence>
<feature type="domain" description="TIR" evidence="2">
    <location>
        <begin position="1"/>
        <end position="121"/>
    </location>
</feature>
<dbReference type="InterPro" id="IPR011990">
    <property type="entry name" value="TPR-like_helical_dom_sf"/>
</dbReference>
<dbReference type="SUPFAM" id="SSF48452">
    <property type="entry name" value="TPR-like"/>
    <property type="match status" value="1"/>
</dbReference>
<keyword evidence="1" id="KW-0175">Coiled coil</keyword>
<dbReference type="SUPFAM" id="SSF52540">
    <property type="entry name" value="P-loop containing nucleoside triphosphate hydrolases"/>
    <property type="match status" value="1"/>
</dbReference>
<dbReference type="InterPro" id="IPR000157">
    <property type="entry name" value="TIR_dom"/>
</dbReference>
<dbReference type="AlphaFoldDB" id="A0A7Y0SNF9"/>
<dbReference type="EMBL" id="JABCLB010002501">
    <property type="protein sequence ID" value="NMU86666.1"/>
    <property type="molecule type" value="Genomic_DNA"/>
</dbReference>
<feature type="coiled-coil region" evidence="1">
    <location>
        <begin position="631"/>
        <end position="658"/>
    </location>
</feature>
<evidence type="ECO:0000313" key="3">
    <source>
        <dbReference type="EMBL" id="NMU86666.1"/>
    </source>
</evidence>
<gene>
    <name evidence="3" type="ORF">HKB16_27855</name>
</gene>
<dbReference type="SMART" id="SM00255">
    <property type="entry name" value="TIR"/>
    <property type="match status" value="1"/>
</dbReference>
<dbReference type="SUPFAM" id="SSF52200">
    <property type="entry name" value="Toll/Interleukin receptor TIR domain"/>
    <property type="match status" value="1"/>
</dbReference>
<dbReference type="InterPro" id="IPR035897">
    <property type="entry name" value="Toll_tir_struct_dom_sf"/>
</dbReference>
<reference evidence="3 4" key="1">
    <citation type="submission" date="2020-04" db="EMBL/GenBank/DDBJ databases">
        <title>Whole-genome sequencing of Vibrio spp. from China reveals different genetic environments of blaCTX-M-14 among diverse lineages.</title>
        <authorList>
            <person name="Zheng Z."/>
            <person name="Ye L."/>
            <person name="Chen S."/>
        </authorList>
    </citation>
    <scope>NUCLEOTIDE SEQUENCE [LARGE SCALE GENOMIC DNA]</scope>
    <source>
        <strain evidence="3 4">Vb0551</strain>
    </source>
</reference>
<protein>
    <submittedName>
        <fullName evidence="3">Toll/interleukin-1 receptor domain-containing protein</fullName>
    </submittedName>
</protein>
<keyword evidence="3" id="KW-0675">Receptor</keyword>
<dbReference type="Proteomes" id="UP000518904">
    <property type="component" value="Unassembled WGS sequence"/>
</dbReference>
<dbReference type="Gene3D" id="1.25.40.10">
    <property type="entry name" value="Tetratricopeptide repeat domain"/>
    <property type="match status" value="1"/>
</dbReference>
<dbReference type="GO" id="GO:0007165">
    <property type="term" value="P:signal transduction"/>
    <property type="evidence" value="ECO:0007669"/>
    <property type="project" value="InterPro"/>
</dbReference>
<evidence type="ECO:0000259" key="2">
    <source>
        <dbReference type="PROSITE" id="PS50104"/>
    </source>
</evidence>
<dbReference type="Gene3D" id="3.40.50.10140">
    <property type="entry name" value="Toll/interleukin-1 receptor homology (TIR) domain"/>
    <property type="match status" value="1"/>
</dbReference>
<evidence type="ECO:0000313" key="4">
    <source>
        <dbReference type="Proteomes" id="UP000518904"/>
    </source>
</evidence>
<dbReference type="PROSITE" id="PS50104">
    <property type="entry name" value="TIR"/>
    <property type="match status" value="1"/>
</dbReference>
<accession>A0A7Y0SNF9</accession>
<comment type="caution">
    <text evidence="3">The sequence shown here is derived from an EMBL/GenBank/DDBJ whole genome shotgun (WGS) entry which is preliminary data.</text>
</comment>
<organism evidence="3 4">
    <name type="scientific">Vibrio parahaemolyticus</name>
    <dbReference type="NCBI Taxonomy" id="670"/>
    <lineage>
        <taxon>Bacteria</taxon>
        <taxon>Pseudomonadati</taxon>
        <taxon>Pseudomonadota</taxon>
        <taxon>Gammaproteobacteria</taxon>
        <taxon>Vibrionales</taxon>
        <taxon>Vibrionaceae</taxon>
        <taxon>Vibrio</taxon>
    </lineage>
</organism>